<evidence type="ECO:0000313" key="1">
    <source>
        <dbReference type="EMBL" id="KAG6532338.1"/>
    </source>
</evidence>
<dbReference type="Proteomes" id="UP000734854">
    <property type="component" value="Unassembled WGS sequence"/>
</dbReference>
<dbReference type="InterPro" id="IPR027417">
    <property type="entry name" value="P-loop_NTPase"/>
</dbReference>
<sequence length="187" mass="21126">MQRFNRSLNHLNHPLPSVLKSPFKLLDGPKSSTARNSAIGKAGAGRLGPFRFALKPEDMGLYCLVAKLQVDTIVLVDRITLEWRLLYGRIIKIVVILLEKSDPGLAVEYEQISEAYDYLNVPFDLSKVIFVATAKRIQPIPPPLLDRMKVIEFLGYTPEEKLKIALKHLTPRVLEQHGISSQFLQIP</sequence>
<dbReference type="PANTHER" id="PTHR10046">
    <property type="entry name" value="ATP DEPENDENT LON PROTEASE FAMILY MEMBER"/>
    <property type="match status" value="1"/>
</dbReference>
<organism evidence="1 2">
    <name type="scientific">Zingiber officinale</name>
    <name type="common">Ginger</name>
    <name type="synonym">Amomum zingiber</name>
    <dbReference type="NCBI Taxonomy" id="94328"/>
    <lineage>
        <taxon>Eukaryota</taxon>
        <taxon>Viridiplantae</taxon>
        <taxon>Streptophyta</taxon>
        <taxon>Embryophyta</taxon>
        <taxon>Tracheophyta</taxon>
        <taxon>Spermatophyta</taxon>
        <taxon>Magnoliopsida</taxon>
        <taxon>Liliopsida</taxon>
        <taxon>Zingiberales</taxon>
        <taxon>Zingiberaceae</taxon>
        <taxon>Zingiber</taxon>
    </lineage>
</organism>
<protein>
    <submittedName>
        <fullName evidence="1">Uncharacterized protein</fullName>
    </submittedName>
</protein>
<evidence type="ECO:0000313" key="2">
    <source>
        <dbReference type="Proteomes" id="UP000734854"/>
    </source>
</evidence>
<reference evidence="1 2" key="1">
    <citation type="submission" date="2020-08" db="EMBL/GenBank/DDBJ databases">
        <title>Plant Genome Project.</title>
        <authorList>
            <person name="Zhang R.-G."/>
        </authorList>
    </citation>
    <scope>NUCLEOTIDE SEQUENCE [LARGE SCALE GENOMIC DNA]</scope>
    <source>
        <tissue evidence="1">Rhizome</tissue>
    </source>
</reference>
<dbReference type="EMBL" id="JACMSC010000002">
    <property type="protein sequence ID" value="KAG6532338.1"/>
    <property type="molecule type" value="Genomic_DNA"/>
</dbReference>
<dbReference type="GO" id="GO:0004176">
    <property type="term" value="F:ATP-dependent peptidase activity"/>
    <property type="evidence" value="ECO:0007669"/>
    <property type="project" value="InterPro"/>
</dbReference>
<dbReference type="InterPro" id="IPR027065">
    <property type="entry name" value="Lon_Prtase"/>
</dbReference>
<dbReference type="SUPFAM" id="SSF52540">
    <property type="entry name" value="P-loop containing nucleoside triphosphate hydrolases"/>
    <property type="match status" value="1"/>
</dbReference>
<gene>
    <name evidence="1" type="ORF">ZIOFF_006178</name>
</gene>
<dbReference type="AlphaFoldDB" id="A0A8J5HNE5"/>
<dbReference type="Gene3D" id="1.10.8.60">
    <property type="match status" value="1"/>
</dbReference>
<accession>A0A8J5HNE5</accession>
<name>A0A8J5HNE5_ZINOF</name>
<comment type="caution">
    <text evidence="1">The sequence shown here is derived from an EMBL/GenBank/DDBJ whole genome shotgun (WGS) entry which is preliminary data.</text>
</comment>
<keyword evidence="2" id="KW-1185">Reference proteome</keyword>
<dbReference type="Gene3D" id="3.40.50.300">
    <property type="entry name" value="P-loop containing nucleotide triphosphate hydrolases"/>
    <property type="match status" value="1"/>
</dbReference>
<dbReference type="GO" id="GO:0005524">
    <property type="term" value="F:ATP binding"/>
    <property type="evidence" value="ECO:0007669"/>
    <property type="project" value="InterPro"/>
</dbReference>
<proteinExistence type="predicted"/>
<dbReference type="GO" id="GO:0030163">
    <property type="term" value="P:protein catabolic process"/>
    <property type="evidence" value="ECO:0007669"/>
    <property type="project" value="InterPro"/>
</dbReference>
<dbReference type="GO" id="GO:0004252">
    <property type="term" value="F:serine-type endopeptidase activity"/>
    <property type="evidence" value="ECO:0007669"/>
    <property type="project" value="InterPro"/>
</dbReference>